<dbReference type="Pfam" id="PF13499">
    <property type="entry name" value="EF-hand_7"/>
    <property type="match status" value="1"/>
</dbReference>
<evidence type="ECO:0000313" key="7">
    <source>
        <dbReference type="Proteomes" id="UP001586593"/>
    </source>
</evidence>
<dbReference type="InterPro" id="IPR050230">
    <property type="entry name" value="CALM/Myosin/TropC-like"/>
</dbReference>
<dbReference type="Gene3D" id="1.10.238.10">
    <property type="entry name" value="EF-hand"/>
    <property type="match status" value="2"/>
</dbReference>
<evidence type="ECO:0000256" key="2">
    <source>
        <dbReference type="ARBA" id="ARBA00022737"/>
    </source>
</evidence>
<feature type="domain" description="EF-hand" evidence="5">
    <location>
        <begin position="146"/>
        <end position="179"/>
    </location>
</feature>
<feature type="domain" description="EF-hand" evidence="5">
    <location>
        <begin position="110"/>
        <end position="145"/>
    </location>
</feature>
<dbReference type="PROSITE" id="PS50222">
    <property type="entry name" value="EF_HAND_2"/>
    <property type="match status" value="3"/>
</dbReference>
<proteinExistence type="predicted"/>
<dbReference type="SMART" id="SM00054">
    <property type="entry name" value="EFh"/>
    <property type="match status" value="3"/>
</dbReference>
<name>A0ABR3XY54_9PEZI</name>
<evidence type="ECO:0000313" key="6">
    <source>
        <dbReference type="EMBL" id="KAL1880571.1"/>
    </source>
</evidence>
<dbReference type="SUPFAM" id="SSF47473">
    <property type="entry name" value="EF-hand"/>
    <property type="match status" value="1"/>
</dbReference>
<dbReference type="PANTHER" id="PTHR23048:SF59">
    <property type="entry name" value="EF-HAND SUPERFAMILY PROTEIN"/>
    <property type="match status" value="1"/>
</dbReference>
<dbReference type="InterPro" id="IPR018247">
    <property type="entry name" value="EF_Hand_1_Ca_BS"/>
</dbReference>
<feature type="region of interest" description="Disordered" evidence="4">
    <location>
        <begin position="1"/>
        <end position="20"/>
    </location>
</feature>
<dbReference type="Proteomes" id="UP001586593">
    <property type="component" value="Unassembled WGS sequence"/>
</dbReference>
<dbReference type="EMBL" id="JAZHXJ010000030">
    <property type="protein sequence ID" value="KAL1880571.1"/>
    <property type="molecule type" value="Genomic_DNA"/>
</dbReference>
<evidence type="ECO:0000259" key="5">
    <source>
        <dbReference type="PROSITE" id="PS50222"/>
    </source>
</evidence>
<dbReference type="InterPro" id="IPR002048">
    <property type="entry name" value="EF_hand_dom"/>
</dbReference>
<keyword evidence="2" id="KW-0677">Repeat</keyword>
<evidence type="ECO:0000256" key="1">
    <source>
        <dbReference type="ARBA" id="ARBA00020786"/>
    </source>
</evidence>
<organism evidence="6 7">
    <name type="scientific">Phialemonium thermophilum</name>
    <dbReference type="NCBI Taxonomy" id="223376"/>
    <lineage>
        <taxon>Eukaryota</taxon>
        <taxon>Fungi</taxon>
        <taxon>Dikarya</taxon>
        <taxon>Ascomycota</taxon>
        <taxon>Pezizomycotina</taxon>
        <taxon>Sordariomycetes</taxon>
        <taxon>Sordariomycetidae</taxon>
        <taxon>Cephalothecales</taxon>
        <taxon>Cephalothecaceae</taxon>
        <taxon>Phialemonium</taxon>
    </lineage>
</organism>
<dbReference type="PANTHER" id="PTHR23048">
    <property type="entry name" value="MYOSIN LIGHT CHAIN 1, 3"/>
    <property type="match status" value="1"/>
</dbReference>
<dbReference type="CDD" id="cd00051">
    <property type="entry name" value="EFh"/>
    <property type="match status" value="1"/>
</dbReference>
<dbReference type="PROSITE" id="PS00018">
    <property type="entry name" value="EF_HAND_1"/>
    <property type="match status" value="1"/>
</dbReference>
<evidence type="ECO:0000256" key="3">
    <source>
        <dbReference type="ARBA" id="ARBA00022837"/>
    </source>
</evidence>
<dbReference type="Pfam" id="PF13405">
    <property type="entry name" value="EF-hand_6"/>
    <property type="match status" value="1"/>
</dbReference>
<evidence type="ECO:0000256" key="4">
    <source>
        <dbReference type="SAM" id="MobiDB-lite"/>
    </source>
</evidence>
<feature type="domain" description="EF-hand" evidence="5">
    <location>
        <begin position="24"/>
        <end position="59"/>
    </location>
</feature>
<protein>
    <recommendedName>
        <fullName evidence="1">Calmodulin</fullName>
    </recommendedName>
</protein>
<sequence>MAGRTTMPIHGAPSRDDFNRLPEEQKIQINEAFSLFDNNDDGRLDYNEFRFCLRALGFELPKQETYAYLTKYGVQPPGWPPERGECTPPWRQFTLPVVQAIAGQLMAKRDPMEELRRAFRLFDVDGKGIITAEDLQRVSREIGQALEDSEIQNMIQEFDSNGKGGVSEDEFIKLMLSKR</sequence>
<keyword evidence="3" id="KW-0106">Calcium</keyword>
<reference evidence="6 7" key="1">
    <citation type="journal article" date="2024" name="Commun. Biol.">
        <title>Comparative genomic analysis of thermophilic fungi reveals convergent evolutionary adaptations and gene losses.</title>
        <authorList>
            <person name="Steindorff A.S."/>
            <person name="Aguilar-Pontes M.V."/>
            <person name="Robinson A.J."/>
            <person name="Andreopoulos B."/>
            <person name="LaButti K."/>
            <person name="Kuo A."/>
            <person name="Mondo S."/>
            <person name="Riley R."/>
            <person name="Otillar R."/>
            <person name="Haridas S."/>
            <person name="Lipzen A."/>
            <person name="Grimwood J."/>
            <person name="Schmutz J."/>
            <person name="Clum A."/>
            <person name="Reid I.D."/>
            <person name="Moisan M.C."/>
            <person name="Butler G."/>
            <person name="Nguyen T.T.M."/>
            <person name="Dewar K."/>
            <person name="Conant G."/>
            <person name="Drula E."/>
            <person name="Henrissat B."/>
            <person name="Hansel C."/>
            <person name="Singer S."/>
            <person name="Hutchinson M.I."/>
            <person name="de Vries R.P."/>
            <person name="Natvig D.O."/>
            <person name="Powell A.J."/>
            <person name="Tsang A."/>
            <person name="Grigoriev I.V."/>
        </authorList>
    </citation>
    <scope>NUCLEOTIDE SEQUENCE [LARGE SCALE GENOMIC DNA]</scope>
    <source>
        <strain evidence="6 7">ATCC 24622</strain>
    </source>
</reference>
<accession>A0ABR3XY54</accession>
<keyword evidence="7" id="KW-1185">Reference proteome</keyword>
<dbReference type="InterPro" id="IPR011992">
    <property type="entry name" value="EF-hand-dom_pair"/>
</dbReference>
<gene>
    <name evidence="6" type="ORF">VTK73DRAFT_5376</name>
</gene>
<comment type="caution">
    <text evidence="6">The sequence shown here is derived from an EMBL/GenBank/DDBJ whole genome shotgun (WGS) entry which is preliminary data.</text>
</comment>